<accession>A0A5C3LID9</accession>
<evidence type="ECO:0000313" key="2">
    <source>
        <dbReference type="Proteomes" id="UP000308652"/>
    </source>
</evidence>
<keyword evidence="2" id="KW-1185">Reference proteome</keyword>
<dbReference type="AlphaFoldDB" id="A0A5C3LID9"/>
<gene>
    <name evidence="1" type="ORF">BDQ12DRAFT_499135</name>
</gene>
<dbReference type="Proteomes" id="UP000308652">
    <property type="component" value="Unassembled WGS sequence"/>
</dbReference>
<protein>
    <submittedName>
        <fullName evidence="1">Uncharacterized protein</fullName>
    </submittedName>
</protein>
<organism evidence="1 2">
    <name type="scientific">Crucibulum laeve</name>
    <dbReference type="NCBI Taxonomy" id="68775"/>
    <lineage>
        <taxon>Eukaryota</taxon>
        <taxon>Fungi</taxon>
        <taxon>Dikarya</taxon>
        <taxon>Basidiomycota</taxon>
        <taxon>Agaricomycotina</taxon>
        <taxon>Agaricomycetes</taxon>
        <taxon>Agaricomycetidae</taxon>
        <taxon>Agaricales</taxon>
        <taxon>Agaricineae</taxon>
        <taxon>Nidulariaceae</taxon>
        <taxon>Crucibulum</taxon>
    </lineage>
</organism>
<name>A0A5C3LID9_9AGAR</name>
<evidence type="ECO:0000313" key="1">
    <source>
        <dbReference type="EMBL" id="TFK32617.1"/>
    </source>
</evidence>
<dbReference type="EMBL" id="ML213669">
    <property type="protein sequence ID" value="TFK32617.1"/>
    <property type="molecule type" value="Genomic_DNA"/>
</dbReference>
<reference evidence="1 2" key="1">
    <citation type="journal article" date="2019" name="Nat. Ecol. Evol.">
        <title>Megaphylogeny resolves global patterns of mushroom evolution.</title>
        <authorList>
            <person name="Varga T."/>
            <person name="Krizsan K."/>
            <person name="Foldi C."/>
            <person name="Dima B."/>
            <person name="Sanchez-Garcia M."/>
            <person name="Sanchez-Ramirez S."/>
            <person name="Szollosi G.J."/>
            <person name="Szarkandi J.G."/>
            <person name="Papp V."/>
            <person name="Albert L."/>
            <person name="Andreopoulos W."/>
            <person name="Angelini C."/>
            <person name="Antonin V."/>
            <person name="Barry K.W."/>
            <person name="Bougher N.L."/>
            <person name="Buchanan P."/>
            <person name="Buyck B."/>
            <person name="Bense V."/>
            <person name="Catcheside P."/>
            <person name="Chovatia M."/>
            <person name="Cooper J."/>
            <person name="Damon W."/>
            <person name="Desjardin D."/>
            <person name="Finy P."/>
            <person name="Geml J."/>
            <person name="Haridas S."/>
            <person name="Hughes K."/>
            <person name="Justo A."/>
            <person name="Karasinski D."/>
            <person name="Kautmanova I."/>
            <person name="Kiss B."/>
            <person name="Kocsube S."/>
            <person name="Kotiranta H."/>
            <person name="LaButti K.M."/>
            <person name="Lechner B.E."/>
            <person name="Liimatainen K."/>
            <person name="Lipzen A."/>
            <person name="Lukacs Z."/>
            <person name="Mihaltcheva S."/>
            <person name="Morgado L.N."/>
            <person name="Niskanen T."/>
            <person name="Noordeloos M.E."/>
            <person name="Ohm R.A."/>
            <person name="Ortiz-Santana B."/>
            <person name="Ovrebo C."/>
            <person name="Racz N."/>
            <person name="Riley R."/>
            <person name="Savchenko A."/>
            <person name="Shiryaev A."/>
            <person name="Soop K."/>
            <person name="Spirin V."/>
            <person name="Szebenyi C."/>
            <person name="Tomsovsky M."/>
            <person name="Tulloss R.E."/>
            <person name="Uehling J."/>
            <person name="Grigoriev I.V."/>
            <person name="Vagvolgyi C."/>
            <person name="Papp T."/>
            <person name="Martin F.M."/>
            <person name="Miettinen O."/>
            <person name="Hibbett D.S."/>
            <person name="Nagy L.G."/>
        </authorList>
    </citation>
    <scope>NUCLEOTIDE SEQUENCE [LARGE SCALE GENOMIC DNA]</scope>
    <source>
        <strain evidence="1 2">CBS 166.37</strain>
    </source>
</reference>
<proteinExistence type="predicted"/>
<sequence>MHTESCVGDLVCRTGVQSLAVTSKSQISGLSKVEEWRNRCTESCTDLSPHREMEDLESVQLQQHPDLRSQAAARWTKGGIDTESWIRILRYVMSHRCTITQWTSRSQISGCSEIAL</sequence>